<dbReference type="Gramene" id="Jr14_18950_p1">
    <property type="protein sequence ID" value="cds.Jr14_18950_p1"/>
    <property type="gene ID" value="Jr14_18950"/>
</dbReference>
<dbReference type="PANTHER" id="PTHR46508">
    <property type="entry name" value="PHD FINGER FAMILY PROTEIN"/>
    <property type="match status" value="1"/>
</dbReference>
<dbReference type="PROSITE" id="PS50016">
    <property type="entry name" value="ZF_PHD_2"/>
    <property type="match status" value="1"/>
</dbReference>
<evidence type="ECO:0000256" key="1">
    <source>
        <dbReference type="ARBA" id="ARBA00004123"/>
    </source>
</evidence>
<evidence type="ECO:0000256" key="6">
    <source>
        <dbReference type="SAM" id="MobiDB-lite"/>
    </source>
</evidence>
<keyword evidence="2" id="KW-0479">Metal-binding</keyword>
<dbReference type="PANTHER" id="PTHR46508:SF5">
    <property type="entry name" value="PHD-FINGER AND DNA BINDING DOMAIN-CONTAINING PROTEIN"/>
    <property type="match status" value="1"/>
</dbReference>
<dbReference type="KEGG" id="jre:108994637"/>
<organism evidence="7 8">
    <name type="scientific">Juglans regia</name>
    <name type="common">English walnut</name>
    <dbReference type="NCBI Taxonomy" id="51240"/>
    <lineage>
        <taxon>Eukaryota</taxon>
        <taxon>Viridiplantae</taxon>
        <taxon>Streptophyta</taxon>
        <taxon>Embryophyta</taxon>
        <taxon>Tracheophyta</taxon>
        <taxon>Spermatophyta</taxon>
        <taxon>Magnoliopsida</taxon>
        <taxon>eudicotyledons</taxon>
        <taxon>Gunneridae</taxon>
        <taxon>Pentapetalae</taxon>
        <taxon>rosids</taxon>
        <taxon>fabids</taxon>
        <taxon>Fagales</taxon>
        <taxon>Juglandaceae</taxon>
        <taxon>Juglans</taxon>
    </lineage>
</organism>
<dbReference type="Pfam" id="PF02791">
    <property type="entry name" value="DDT"/>
    <property type="match status" value="1"/>
</dbReference>
<dbReference type="InterPro" id="IPR056618">
    <property type="entry name" value="Chromo_PTM"/>
</dbReference>
<reference evidence="8" key="1">
    <citation type="submission" date="2025-08" db="UniProtKB">
        <authorList>
            <consortium name="RefSeq"/>
        </authorList>
    </citation>
    <scope>IDENTIFICATION</scope>
    <source>
        <tissue evidence="8">Leaves</tissue>
    </source>
</reference>
<evidence type="ECO:0000256" key="4">
    <source>
        <dbReference type="ARBA" id="ARBA00022833"/>
    </source>
</evidence>
<dbReference type="Pfam" id="PF24294">
    <property type="entry name" value="Chromo_PTM"/>
    <property type="match status" value="1"/>
</dbReference>
<evidence type="ECO:0000256" key="2">
    <source>
        <dbReference type="ARBA" id="ARBA00022723"/>
    </source>
</evidence>
<feature type="compositionally biased region" description="Basic residues" evidence="6">
    <location>
        <begin position="1195"/>
        <end position="1205"/>
    </location>
</feature>
<dbReference type="GeneID" id="108994637"/>
<dbReference type="GO" id="GO:0008270">
    <property type="term" value="F:zinc ion binding"/>
    <property type="evidence" value="ECO:0007669"/>
    <property type="project" value="UniProtKB-KW"/>
</dbReference>
<dbReference type="Pfam" id="PF00628">
    <property type="entry name" value="PHD"/>
    <property type="match status" value="1"/>
</dbReference>
<dbReference type="Pfam" id="PF21743">
    <property type="entry name" value="PTM_DIR17_Tudor"/>
    <property type="match status" value="1"/>
</dbReference>
<keyword evidence="4" id="KW-0862">Zinc</keyword>
<accession>A0A6P9E203</accession>
<dbReference type="SMART" id="SM00249">
    <property type="entry name" value="PHD"/>
    <property type="match status" value="2"/>
</dbReference>
<evidence type="ECO:0000313" key="7">
    <source>
        <dbReference type="Proteomes" id="UP000235220"/>
    </source>
</evidence>
<dbReference type="CDD" id="cd20401">
    <property type="entry name" value="Tudor_AtPTM-like"/>
    <property type="match status" value="1"/>
</dbReference>
<feature type="region of interest" description="Disordered" evidence="6">
    <location>
        <begin position="58"/>
        <end position="80"/>
    </location>
</feature>
<evidence type="ECO:0000256" key="3">
    <source>
        <dbReference type="ARBA" id="ARBA00022771"/>
    </source>
</evidence>
<keyword evidence="7" id="KW-1185">Reference proteome</keyword>
<comment type="subcellular location">
    <subcellularLocation>
        <location evidence="1">Nucleus</location>
    </subcellularLocation>
</comment>
<evidence type="ECO:0000256" key="5">
    <source>
        <dbReference type="ARBA" id="ARBA00023242"/>
    </source>
</evidence>
<dbReference type="OrthoDB" id="784962at2759"/>
<protein>
    <submittedName>
        <fullName evidence="8">DDT domain-containing protein PTM</fullName>
    </submittedName>
</protein>
<feature type="region of interest" description="Disordered" evidence="6">
    <location>
        <begin position="1193"/>
        <end position="1218"/>
    </location>
</feature>
<dbReference type="GO" id="GO:0005634">
    <property type="term" value="C:nucleus"/>
    <property type="evidence" value="ECO:0007669"/>
    <property type="project" value="UniProtKB-SubCell"/>
</dbReference>
<dbReference type="InterPro" id="IPR001965">
    <property type="entry name" value="Znf_PHD"/>
</dbReference>
<feature type="region of interest" description="Disordered" evidence="6">
    <location>
        <begin position="1561"/>
        <end position="1591"/>
    </location>
</feature>
<dbReference type="FunCoup" id="A0A6P9E203">
    <property type="interactions" value="2981"/>
</dbReference>
<dbReference type="CDD" id="cd15489">
    <property type="entry name" value="PHD_SF"/>
    <property type="match status" value="1"/>
</dbReference>
<sequence>MEFLGRSVKKEFKGFGVFSGTVRSYDASSGFFEIVYEDGGSEELEFSEVASLFEGREEASAASELPHEKPRLGRKPKKRRRIERMCEVRSSSGNLLNTPEGNLRETLGTCGNLHGNGNLNDGFVRILEMGHRFGGNLRESVEVNLNLNINIEQTPENESGFGVDLKESVSVDGNVNGNDNLKDGFDLNSGLNVNEEVDLKDGCDTRVKSQETPRKRDCIDLNLDVSGDFDENLTEANLGSSVSGNQKKNCGFDLNLEVCEDIQDPDGDDGVEFRVNNSSRIEETQKIEIAGDVEEKCEEDGGAEGSLEKLNLDINDGNSKQEDISGSLEAAVGDVSLVLAEGLEEEVGVCSEDLKAHRSLGFLDDSCIKDCGSMEVRLEDGLSEAGATVVHGDQGGLGSPCTQGSSRRKRRRQADNLKSITETGLRRSSRRGSAQNRVAYSFQDPLSSSPAVSVVTEEMAAISGCEASENTSVLPPKPQLPPSSQNLDLDNIPVLDLFSVYACLRSFSTLLFLSPFELEDFVTALKCKSPSTLFDCIHLSILQTLRKHLEYLSNEGSESASDCLRSLNWDLLDLITWPIFMAEYLLIHGSELKPEFDISRLKLFRTDYYKQPASVKVEVLRCLSDDMIEVEAIRTELSRRSLVAEPDMVFDRSMNLDVCKKRRVTVDVSVGSCLTEEIVEDTTDWNSDECCLCKMDGNLICCDGCPAAYHSKCVGISSDLLPEGDWYCPECAIDRCKPWMKHQKSPRGAELLGIDPHGRLFFSSCGYLLVSESCDTESAFSYYHRNDLSVVIEVLKTSDIFYSGILTALYKHWDIPSNLKGASSFDLRNHSLCSDILTKRQSLAILMPLAPLTSSDTNTVKNETDDMKVEENPTSGCSNHLGSKVSKSVNFVGSMNATESPYITLEGSAGATQTCVDIQNYQNHGAHDSNRSAEFLHQSQIQGKCSRFGDTSLASTSIDVRRESNMESTGTRQYPSAITTRKGDTLHTNCGIGYTNYYGFAQTASLVAEELMRKSLDKIDENFLLSVEDIISTQMKAILKKSTKFCWPNIKNPNINARKEKCGWCFSCKYPTDERDCLFNMYLGPVQEGSKNDVFGLQSKKNRKGHLADVICHVLSIEDRLHGLLLGPWLNQNHIKYWHKSILKASDLVSIKTLLLALESNLHPLALSAEWSRHVDSVITVGSASHVVNSSLRASSKHGISRKRVRPSEPESNPSSNAASGLSTFWWRGGRISRRVFNWKVLPCSLASKAARQAGCTKIPGILYPENSEYAKRSRYVAWRAAVETASSVEQLAFQVRELDTNIKWDDIENTHSLPALDKQSVKSIRLFKKVIIRRKCTEGEVVKYLLDFGKRRAIPDIVKRHGSLVEESSSERKTYWLAECYVPLHLLKNFEEKRLARKSLEMKSAELLDCRVRKRSPQKRGFSYLFLKAERSEYYQCGHCNKDVLIREALSCMYCKGFFHKRHVRNSAGAVTAECTYTCHRCHDGTRAKIDSKRGKTGTKGGKLLSQKNKKVSKDCRSVRLKCSKKASKGGQIRSQNSKKALAVVPLRRSPRKVKCLPLQNKKRGGRRKAKQIKSRKSYKKPKRSSSWRKKRTHVYQSYWLNGLLLSRKPNDERVMHFREKNILAPSDNLSVILDQPKCHLCCEAGCASTLSYILCESCGEWFHGNAFGLTLENIDKLIGFRCHECRKRDPPICPHLLTLKTDVSQLVEVQGNAVVERNDEESSAVSPLSEIVCN</sequence>
<proteinExistence type="predicted"/>
<dbReference type="InterPro" id="IPR047365">
    <property type="entry name" value="Tudor_AtPTM-like"/>
</dbReference>
<dbReference type="PROSITE" id="PS50827">
    <property type="entry name" value="DDT"/>
    <property type="match status" value="1"/>
</dbReference>
<dbReference type="Gene3D" id="3.30.40.10">
    <property type="entry name" value="Zinc/RING finger domain, C3HC4 (zinc finger)"/>
    <property type="match status" value="2"/>
</dbReference>
<evidence type="ECO:0000313" key="8">
    <source>
        <dbReference type="RefSeq" id="XP_035541529.1"/>
    </source>
</evidence>
<dbReference type="InterPro" id="IPR018501">
    <property type="entry name" value="DDT_dom"/>
</dbReference>
<dbReference type="PROSITE" id="PS01359">
    <property type="entry name" value="ZF_PHD_1"/>
    <property type="match status" value="1"/>
</dbReference>
<dbReference type="InterPro" id="IPR013083">
    <property type="entry name" value="Znf_RING/FYVE/PHD"/>
</dbReference>
<gene>
    <name evidence="8" type="primary">LOC108994637</name>
</gene>
<dbReference type="CDD" id="cd15539">
    <property type="entry name" value="PHD1_AIRE"/>
    <property type="match status" value="1"/>
</dbReference>
<dbReference type="InterPro" id="IPR019786">
    <property type="entry name" value="Zinc_finger_PHD-type_CS"/>
</dbReference>
<dbReference type="InterPro" id="IPR011011">
    <property type="entry name" value="Znf_FYVE_PHD"/>
</dbReference>
<feature type="region of interest" description="Disordered" evidence="6">
    <location>
        <begin position="388"/>
        <end position="414"/>
    </location>
</feature>
<keyword evidence="5" id="KW-0539">Nucleus</keyword>
<dbReference type="InterPro" id="IPR019787">
    <property type="entry name" value="Znf_PHD-finger"/>
</dbReference>
<dbReference type="SUPFAM" id="SSF57903">
    <property type="entry name" value="FYVE/PHD zinc finger"/>
    <property type="match status" value="2"/>
</dbReference>
<keyword evidence="3" id="KW-0863">Zinc-finger</keyword>
<dbReference type="SMART" id="SM00571">
    <property type="entry name" value="DDT"/>
    <property type="match status" value="1"/>
</dbReference>
<dbReference type="Proteomes" id="UP000235220">
    <property type="component" value="Chromosome 14"/>
</dbReference>
<dbReference type="RefSeq" id="XP_035541529.1">
    <property type="nucleotide sequence ID" value="XM_035685636.1"/>
</dbReference>
<name>A0A6P9E203_JUGRE</name>
<feature type="compositionally biased region" description="Basic and acidic residues" evidence="6">
    <location>
        <begin position="58"/>
        <end position="71"/>
    </location>
</feature>